<accession>A0A366KFL7</accession>
<sequence length="240" mass="26491">MCIGAPRGPLCKEHRHQLARTLHELRLSMYELKDAADRKVRLGRRGGGARPAFAPTPMDLSAADLYDQVEDIIQDVAGDIGLWGGRAPQVLRKLTARIGRLYDAPNSGRDYRELADALRRVGERVSAPGERVVYGRCLNPMCKTVLSGPPDGLAATCPECGSTWTVKALTEARVDTLRGQTITCTPKAAGQWLEWKTGKRVTRNRVDMWLRRGRLPSAQRTDGPGRWTFDTGELLECLGA</sequence>
<proteinExistence type="predicted"/>
<evidence type="ECO:0000313" key="2">
    <source>
        <dbReference type="Proteomes" id="UP000252345"/>
    </source>
</evidence>
<gene>
    <name evidence="1" type="ORF">CRD59_00905</name>
</gene>
<name>A0A366KFL7_9BIFI</name>
<protein>
    <recommendedName>
        <fullName evidence="3">PhnA protein</fullName>
    </recommendedName>
</protein>
<organism evidence="1 2">
    <name type="scientific">Bifidobacterium xylocopae</name>
    <dbReference type="NCBI Taxonomy" id="2493119"/>
    <lineage>
        <taxon>Bacteria</taxon>
        <taxon>Bacillati</taxon>
        <taxon>Actinomycetota</taxon>
        <taxon>Actinomycetes</taxon>
        <taxon>Bifidobacteriales</taxon>
        <taxon>Bifidobacteriaceae</taxon>
        <taxon>Bifidobacterium</taxon>
    </lineage>
</organism>
<reference evidence="1 2" key="1">
    <citation type="submission" date="2017-10" db="EMBL/GenBank/DDBJ databases">
        <title>Bifidobacterium xylocopum sp. nov. and Bifidobacterium aemilianum sp. nov., from the carpenter bee (Xylocopa violacea) digestive tract.</title>
        <authorList>
            <person name="Alberoni D."/>
            <person name="Baffoni L."/>
            <person name="Di Gioia D."/>
            <person name="Gaggia F."/>
            <person name="Biavati B."/>
        </authorList>
    </citation>
    <scope>NUCLEOTIDE SEQUENCE [LARGE SCALE GENOMIC DNA]</scope>
    <source>
        <strain evidence="1 2">XV2</strain>
    </source>
</reference>
<evidence type="ECO:0000313" key="1">
    <source>
        <dbReference type="EMBL" id="RBQ00053.1"/>
    </source>
</evidence>
<dbReference type="Proteomes" id="UP000252345">
    <property type="component" value="Unassembled WGS sequence"/>
</dbReference>
<keyword evidence="2" id="KW-1185">Reference proteome</keyword>
<comment type="caution">
    <text evidence="1">The sequence shown here is derived from an EMBL/GenBank/DDBJ whole genome shotgun (WGS) entry which is preliminary data.</text>
</comment>
<evidence type="ECO:0008006" key="3">
    <source>
        <dbReference type="Google" id="ProtNLM"/>
    </source>
</evidence>
<dbReference type="EMBL" id="PDCH01000001">
    <property type="protein sequence ID" value="RBQ00053.1"/>
    <property type="molecule type" value="Genomic_DNA"/>
</dbReference>
<dbReference type="AlphaFoldDB" id="A0A366KFL7"/>